<comment type="caution">
    <text evidence="2">The sequence shown here is derived from an EMBL/GenBank/DDBJ whole genome shotgun (WGS) entry which is preliminary data.</text>
</comment>
<name>A0A835YIL2_9STRA</name>
<keyword evidence="3" id="KW-1185">Reference proteome</keyword>
<proteinExistence type="predicted"/>
<evidence type="ECO:0000313" key="3">
    <source>
        <dbReference type="Proteomes" id="UP000664859"/>
    </source>
</evidence>
<sequence>MCCSGTDVEGRAAVAVAEAPSSCGRSSSSFGSRIGLLLLACGLMAAVGCLSASNKRAAPAPATRKLQATAAGIGLPVVAAAQPRGTIVASAGESMDSKQDLEQLGELYRSLVQAEKKRKPTKKPTKRPRQVFITVWIH</sequence>
<dbReference type="AlphaFoldDB" id="A0A835YIL2"/>
<protein>
    <submittedName>
        <fullName evidence="2">Uncharacterized protein</fullName>
    </submittedName>
</protein>
<evidence type="ECO:0000313" key="2">
    <source>
        <dbReference type="EMBL" id="KAG5176024.1"/>
    </source>
</evidence>
<organism evidence="2 3">
    <name type="scientific">Tribonema minus</name>
    <dbReference type="NCBI Taxonomy" id="303371"/>
    <lineage>
        <taxon>Eukaryota</taxon>
        <taxon>Sar</taxon>
        <taxon>Stramenopiles</taxon>
        <taxon>Ochrophyta</taxon>
        <taxon>PX clade</taxon>
        <taxon>Xanthophyceae</taxon>
        <taxon>Tribonematales</taxon>
        <taxon>Tribonemataceae</taxon>
        <taxon>Tribonema</taxon>
    </lineage>
</organism>
<gene>
    <name evidence="2" type="ORF">JKP88DRAFT_249826</name>
</gene>
<accession>A0A835YIL2</accession>
<dbReference type="EMBL" id="JAFCMP010000542">
    <property type="protein sequence ID" value="KAG5176024.1"/>
    <property type="molecule type" value="Genomic_DNA"/>
</dbReference>
<keyword evidence="1" id="KW-0472">Membrane</keyword>
<keyword evidence="1" id="KW-1133">Transmembrane helix</keyword>
<evidence type="ECO:0000256" key="1">
    <source>
        <dbReference type="SAM" id="Phobius"/>
    </source>
</evidence>
<feature type="transmembrane region" description="Helical" evidence="1">
    <location>
        <begin position="34"/>
        <end position="52"/>
    </location>
</feature>
<keyword evidence="1" id="KW-0812">Transmembrane</keyword>
<dbReference type="Proteomes" id="UP000664859">
    <property type="component" value="Unassembled WGS sequence"/>
</dbReference>
<reference evidence="2" key="1">
    <citation type="submission" date="2021-02" db="EMBL/GenBank/DDBJ databases">
        <title>First Annotated Genome of the Yellow-green Alga Tribonema minus.</title>
        <authorList>
            <person name="Mahan K.M."/>
        </authorList>
    </citation>
    <scope>NUCLEOTIDE SEQUENCE</scope>
    <source>
        <strain evidence="2">UTEX B ZZ1240</strain>
    </source>
</reference>